<dbReference type="InterPro" id="IPR022968">
    <property type="entry name" value="Tsr3-like"/>
</dbReference>
<evidence type="ECO:0000259" key="8">
    <source>
        <dbReference type="Pfam" id="PF04068"/>
    </source>
</evidence>
<evidence type="ECO:0000256" key="3">
    <source>
        <dbReference type="ARBA" id="ARBA00022552"/>
    </source>
</evidence>
<feature type="domain" description="16S/18S rRNA aminocarboxypropyltransferase Tsr3 C-terminal" evidence="7">
    <location>
        <begin position="128"/>
        <end position="194"/>
    </location>
</feature>
<evidence type="ECO:0000256" key="1">
    <source>
        <dbReference type="ARBA" id="ARBA00022490"/>
    </source>
</evidence>
<dbReference type="GO" id="GO:0030490">
    <property type="term" value="P:maturation of SSU-rRNA"/>
    <property type="evidence" value="ECO:0007669"/>
    <property type="project" value="TreeGrafter"/>
</dbReference>
<gene>
    <name evidence="9" type="ORF">Ocin01_08363</name>
</gene>
<keyword evidence="2" id="KW-0690">Ribosome biogenesis</keyword>
<dbReference type="InterPro" id="IPR007177">
    <property type="entry name" value="Tsr3_C"/>
</dbReference>
<dbReference type="STRING" id="48709.A0A1D2MZ54"/>
<dbReference type="Pfam" id="PF04068">
    <property type="entry name" value="Fer4_RLI"/>
    <property type="match status" value="1"/>
</dbReference>
<feature type="compositionally biased region" description="Acidic residues" evidence="6">
    <location>
        <begin position="63"/>
        <end position="77"/>
    </location>
</feature>
<accession>A0A1D2MZ54</accession>
<keyword evidence="5" id="KW-0949">S-adenosyl-L-methionine</keyword>
<keyword evidence="3" id="KW-0698">rRNA processing</keyword>
<feature type="region of interest" description="Disordered" evidence="6">
    <location>
        <begin position="1"/>
        <end position="77"/>
    </location>
</feature>
<dbReference type="Proteomes" id="UP000094527">
    <property type="component" value="Unassembled WGS sequence"/>
</dbReference>
<evidence type="ECO:0000256" key="4">
    <source>
        <dbReference type="ARBA" id="ARBA00022679"/>
    </source>
</evidence>
<evidence type="ECO:0000256" key="5">
    <source>
        <dbReference type="ARBA" id="ARBA00022691"/>
    </source>
</evidence>
<keyword evidence="10" id="KW-1185">Reference proteome</keyword>
<evidence type="ECO:0000256" key="6">
    <source>
        <dbReference type="SAM" id="MobiDB-lite"/>
    </source>
</evidence>
<dbReference type="EMBL" id="LJIJ01000364">
    <property type="protein sequence ID" value="ODM98326.1"/>
    <property type="molecule type" value="Genomic_DNA"/>
</dbReference>
<evidence type="ECO:0000259" key="7">
    <source>
        <dbReference type="Pfam" id="PF04034"/>
    </source>
</evidence>
<feature type="compositionally biased region" description="Basic residues" evidence="6">
    <location>
        <begin position="1"/>
        <end position="10"/>
    </location>
</feature>
<evidence type="ECO:0000313" key="10">
    <source>
        <dbReference type="Proteomes" id="UP000094527"/>
    </source>
</evidence>
<evidence type="ECO:0000256" key="2">
    <source>
        <dbReference type="ARBA" id="ARBA00022517"/>
    </source>
</evidence>
<sequence length="206" mass="22700">MPKGKGKGHAAGRGQTDRRKAKRVARNSQSLYEDDGEEGAGGTSECCRNMTELDLNKGNSDSSSEDEDNPKEDMEEDQFGRLWPKISPPFSVAMWDLAQCDPKRCTGRKLSRHGLVTILKPSQRFPGIVLDPLAKQVLSPADTEVMKQSGLAVIDCSWAQVPESGSILQHKPVHGRLLPFLVAANNVNFGRPMKSQRRWLFAVSAI</sequence>
<proteinExistence type="predicted"/>
<comment type="caution">
    <text evidence="9">The sequence shown here is derived from an EMBL/GenBank/DDBJ whole genome shotgun (WGS) entry which is preliminary data.</text>
</comment>
<dbReference type="PANTHER" id="PTHR20426">
    <property type="entry name" value="RIBOSOME BIOGENESIS PROTEIN TSR3 HOMOLOG"/>
    <property type="match status" value="1"/>
</dbReference>
<dbReference type="GO" id="GO:0106388">
    <property type="term" value="F:rRNA small subunit aminocarboxypropyltransferase activity"/>
    <property type="evidence" value="ECO:0007669"/>
    <property type="project" value="InterPro"/>
</dbReference>
<dbReference type="PANTHER" id="PTHR20426:SF0">
    <property type="entry name" value="18S RRNA AMINOCARBOXYPROPYLTRANSFERASE"/>
    <property type="match status" value="1"/>
</dbReference>
<organism evidence="9 10">
    <name type="scientific">Orchesella cincta</name>
    <name type="common">Springtail</name>
    <name type="synonym">Podura cincta</name>
    <dbReference type="NCBI Taxonomy" id="48709"/>
    <lineage>
        <taxon>Eukaryota</taxon>
        <taxon>Metazoa</taxon>
        <taxon>Ecdysozoa</taxon>
        <taxon>Arthropoda</taxon>
        <taxon>Hexapoda</taxon>
        <taxon>Collembola</taxon>
        <taxon>Entomobryomorpha</taxon>
        <taxon>Entomobryoidea</taxon>
        <taxon>Orchesellidae</taxon>
        <taxon>Orchesellinae</taxon>
        <taxon>Orchesella</taxon>
    </lineage>
</organism>
<dbReference type="AlphaFoldDB" id="A0A1D2MZ54"/>
<keyword evidence="1" id="KW-0963">Cytoplasm</keyword>
<dbReference type="Pfam" id="PF04034">
    <property type="entry name" value="Ribo_biogen_C"/>
    <property type="match status" value="1"/>
</dbReference>
<keyword evidence="4" id="KW-0808">Transferase</keyword>
<dbReference type="InterPro" id="IPR007209">
    <property type="entry name" value="RNaseL-inhib-like_metal-bd_dom"/>
</dbReference>
<feature type="domain" description="RNase L inhibitor RLI-like possible metal-binding" evidence="8">
    <location>
        <begin position="92"/>
        <end position="123"/>
    </location>
</feature>
<protein>
    <submittedName>
        <fullName evidence="9">Ribosome biogenesis protein TSR3</fullName>
    </submittedName>
</protein>
<reference evidence="9 10" key="1">
    <citation type="journal article" date="2016" name="Genome Biol. Evol.">
        <title>Gene Family Evolution Reflects Adaptation to Soil Environmental Stressors in the Genome of the Collembolan Orchesella cincta.</title>
        <authorList>
            <person name="Faddeeva-Vakhrusheva A."/>
            <person name="Derks M.F."/>
            <person name="Anvar S.Y."/>
            <person name="Agamennone V."/>
            <person name="Suring W."/>
            <person name="Smit S."/>
            <person name="van Straalen N.M."/>
            <person name="Roelofs D."/>
        </authorList>
    </citation>
    <scope>NUCLEOTIDE SEQUENCE [LARGE SCALE GENOMIC DNA]</scope>
    <source>
        <tissue evidence="9">Mixed pool</tissue>
    </source>
</reference>
<evidence type="ECO:0000313" key="9">
    <source>
        <dbReference type="EMBL" id="ODM98326.1"/>
    </source>
</evidence>
<name>A0A1D2MZ54_ORCCI</name>